<feature type="compositionally biased region" description="Basic and acidic residues" evidence="1">
    <location>
        <begin position="434"/>
        <end position="451"/>
    </location>
</feature>
<dbReference type="eggNOG" id="ENOG502TMGQ">
    <property type="taxonomic scope" value="Eukaryota"/>
</dbReference>
<proteinExistence type="predicted"/>
<feature type="compositionally biased region" description="Polar residues" evidence="1">
    <location>
        <begin position="321"/>
        <end position="333"/>
    </location>
</feature>
<feature type="compositionally biased region" description="Basic and acidic residues" evidence="1">
    <location>
        <begin position="364"/>
        <end position="376"/>
    </location>
</feature>
<gene>
    <name evidence="2" type="primary">Dana\GF24631</name>
    <name evidence="2" type="synonym">dana_GLEANR_9339</name>
    <name evidence="2" type="ORF">GF24631</name>
</gene>
<feature type="region of interest" description="Disordered" evidence="1">
    <location>
        <begin position="347"/>
        <end position="471"/>
    </location>
</feature>
<feature type="region of interest" description="Disordered" evidence="1">
    <location>
        <begin position="658"/>
        <end position="694"/>
    </location>
</feature>
<feature type="region of interest" description="Disordered" evidence="1">
    <location>
        <begin position="308"/>
        <end position="333"/>
    </location>
</feature>
<dbReference type="HOGENOM" id="CLU_370181_0_0_1"/>
<dbReference type="GeneID" id="6507262"/>
<name>B3MAU0_DROAN</name>
<keyword evidence="3" id="KW-1185">Reference proteome</keyword>
<feature type="compositionally biased region" description="Basic residues" evidence="1">
    <location>
        <begin position="353"/>
        <end position="363"/>
    </location>
</feature>
<feature type="compositionally biased region" description="Basic and acidic residues" evidence="1">
    <location>
        <begin position="412"/>
        <end position="426"/>
    </location>
</feature>
<feature type="region of interest" description="Disordered" evidence="1">
    <location>
        <begin position="493"/>
        <end position="576"/>
    </location>
</feature>
<feature type="compositionally biased region" description="Basic and acidic residues" evidence="1">
    <location>
        <begin position="611"/>
        <end position="620"/>
    </location>
</feature>
<evidence type="ECO:0000256" key="1">
    <source>
        <dbReference type="SAM" id="MobiDB-lite"/>
    </source>
</evidence>
<feature type="compositionally biased region" description="Polar residues" evidence="1">
    <location>
        <begin position="683"/>
        <end position="694"/>
    </location>
</feature>
<dbReference type="OrthoDB" id="7868721at2759"/>
<reference evidence="2 3" key="1">
    <citation type="journal article" date="2007" name="Nature">
        <title>Evolution of genes and genomes on the Drosophila phylogeny.</title>
        <authorList>
            <consortium name="Drosophila 12 Genomes Consortium"/>
            <person name="Clark A.G."/>
            <person name="Eisen M.B."/>
            <person name="Smith D.R."/>
            <person name="Bergman C.M."/>
            <person name="Oliver B."/>
            <person name="Markow T.A."/>
            <person name="Kaufman T.C."/>
            <person name="Kellis M."/>
            <person name="Gelbart W."/>
            <person name="Iyer V.N."/>
            <person name="Pollard D.A."/>
            <person name="Sackton T.B."/>
            <person name="Larracuente A.M."/>
            <person name="Singh N.D."/>
            <person name="Abad J.P."/>
            <person name="Abt D.N."/>
            <person name="Adryan B."/>
            <person name="Aguade M."/>
            <person name="Akashi H."/>
            <person name="Anderson W.W."/>
            <person name="Aquadro C.F."/>
            <person name="Ardell D.H."/>
            <person name="Arguello R."/>
            <person name="Artieri C.G."/>
            <person name="Barbash D.A."/>
            <person name="Barker D."/>
            <person name="Barsanti P."/>
            <person name="Batterham P."/>
            <person name="Batzoglou S."/>
            <person name="Begun D."/>
            <person name="Bhutkar A."/>
            <person name="Blanco E."/>
            <person name="Bosak S.A."/>
            <person name="Bradley R.K."/>
            <person name="Brand A.D."/>
            <person name="Brent M.R."/>
            <person name="Brooks A.N."/>
            <person name="Brown R.H."/>
            <person name="Butlin R.K."/>
            <person name="Caggese C."/>
            <person name="Calvi B.R."/>
            <person name="Bernardo de Carvalho A."/>
            <person name="Caspi A."/>
            <person name="Castrezana S."/>
            <person name="Celniker S.E."/>
            <person name="Chang J.L."/>
            <person name="Chapple C."/>
            <person name="Chatterji S."/>
            <person name="Chinwalla A."/>
            <person name="Civetta A."/>
            <person name="Clifton S.W."/>
            <person name="Comeron J.M."/>
            <person name="Costello J.C."/>
            <person name="Coyne J.A."/>
            <person name="Daub J."/>
            <person name="David R.G."/>
            <person name="Delcher A.L."/>
            <person name="Delehaunty K."/>
            <person name="Do C.B."/>
            <person name="Ebling H."/>
            <person name="Edwards K."/>
            <person name="Eickbush T."/>
            <person name="Evans J.D."/>
            <person name="Filipski A."/>
            <person name="Findeiss S."/>
            <person name="Freyhult E."/>
            <person name="Fulton L."/>
            <person name="Fulton R."/>
            <person name="Garcia A.C."/>
            <person name="Gardiner A."/>
            <person name="Garfield D.A."/>
            <person name="Garvin B.E."/>
            <person name="Gibson G."/>
            <person name="Gilbert D."/>
            <person name="Gnerre S."/>
            <person name="Godfrey J."/>
            <person name="Good R."/>
            <person name="Gotea V."/>
            <person name="Gravely B."/>
            <person name="Greenberg A.J."/>
            <person name="Griffiths-Jones S."/>
            <person name="Gross S."/>
            <person name="Guigo R."/>
            <person name="Gustafson E.A."/>
            <person name="Haerty W."/>
            <person name="Hahn M.W."/>
            <person name="Halligan D.L."/>
            <person name="Halpern A.L."/>
            <person name="Halter G.M."/>
            <person name="Han M.V."/>
            <person name="Heger A."/>
            <person name="Hillier L."/>
            <person name="Hinrichs A.S."/>
            <person name="Holmes I."/>
            <person name="Hoskins R.A."/>
            <person name="Hubisz M.J."/>
            <person name="Hultmark D."/>
            <person name="Huntley M.A."/>
            <person name="Jaffe D.B."/>
            <person name="Jagadeeshan S."/>
            <person name="Jeck W.R."/>
            <person name="Johnson J."/>
            <person name="Jones C.D."/>
            <person name="Jordan W.C."/>
            <person name="Karpen G.H."/>
            <person name="Kataoka E."/>
            <person name="Keightley P.D."/>
            <person name="Kheradpour P."/>
            <person name="Kirkness E.F."/>
            <person name="Koerich L.B."/>
            <person name="Kristiansen K."/>
            <person name="Kudrna D."/>
            <person name="Kulathinal R.J."/>
            <person name="Kumar S."/>
            <person name="Kwok R."/>
            <person name="Lander E."/>
            <person name="Langley C.H."/>
            <person name="Lapoint R."/>
            <person name="Lazzaro B.P."/>
            <person name="Lee S.J."/>
            <person name="Levesque L."/>
            <person name="Li R."/>
            <person name="Lin C.F."/>
            <person name="Lin M.F."/>
            <person name="Lindblad-Toh K."/>
            <person name="Llopart A."/>
            <person name="Long M."/>
            <person name="Low L."/>
            <person name="Lozovsky E."/>
            <person name="Lu J."/>
            <person name="Luo M."/>
            <person name="Machado C.A."/>
            <person name="Makalowski W."/>
            <person name="Marzo M."/>
            <person name="Matsuda M."/>
            <person name="Matzkin L."/>
            <person name="McAllister B."/>
            <person name="McBride C.S."/>
            <person name="McKernan B."/>
            <person name="McKernan K."/>
            <person name="Mendez-Lago M."/>
            <person name="Minx P."/>
            <person name="Mollenhauer M.U."/>
            <person name="Montooth K."/>
            <person name="Mount S.M."/>
            <person name="Mu X."/>
            <person name="Myers E."/>
            <person name="Negre B."/>
            <person name="Newfeld S."/>
            <person name="Nielsen R."/>
            <person name="Noor M.A."/>
            <person name="O'Grady P."/>
            <person name="Pachter L."/>
            <person name="Papaceit M."/>
            <person name="Parisi M.J."/>
            <person name="Parisi M."/>
            <person name="Parts L."/>
            <person name="Pedersen J.S."/>
            <person name="Pesole G."/>
            <person name="Phillippy A.M."/>
            <person name="Ponting C.P."/>
            <person name="Pop M."/>
            <person name="Porcelli D."/>
            <person name="Powell J.R."/>
            <person name="Prohaska S."/>
            <person name="Pruitt K."/>
            <person name="Puig M."/>
            <person name="Quesneville H."/>
            <person name="Ram K.R."/>
            <person name="Rand D."/>
            <person name="Rasmussen M.D."/>
            <person name="Reed L.K."/>
            <person name="Reenan R."/>
            <person name="Reily A."/>
            <person name="Remington K.A."/>
            <person name="Rieger T.T."/>
            <person name="Ritchie M.G."/>
            <person name="Robin C."/>
            <person name="Rogers Y.H."/>
            <person name="Rohde C."/>
            <person name="Rozas J."/>
            <person name="Rubenfield M.J."/>
            <person name="Ruiz A."/>
            <person name="Russo S."/>
            <person name="Salzberg S.L."/>
            <person name="Sanchez-Gracia A."/>
            <person name="Saranga D.J."/>
            <person name="Sato H."/>
            <person name="Schaeffer S.W."/>
            <person name="Schatz M.C."/>
            <person name="Schlenke T."/>
            <person name="Schwartz R."/>
            <person name="Segarra C."/>
            <person name="Singh R.S."/>
            <person name="Sirot L."/>
            <person name="Sirota M."/>
            <person name="Sisneros N.B."/>
            <person name="Smith C.D."/>
            <person name="Smith T.F."/>
            <person name="Spieth J."/>
            <person name="Stage D.E."/>
            <person name="Stark A."/>
            <person name="Stephan W."/>
            <person name="Strausberg R.L."/>
            <person name="Strempel S."/>
            <person name="Sturgill D."/>
            <person name="Sutton G."/>
            <person name="Sutton G.G."/>
            <person name="Tao W."/>
            <person name="Teichmann S."/>
            <person name="Tobari Y.N."/>
            <person name="Tomimura Y."/>
            <person name="Tsolas J.M."/>
            <person name="Valente V.L."/>
            <person name="Venter E."/>
            <person name="Venter J.C."/>
            <person name="Vicario S."/>
            <person name="Vieira F.G."/>
            <person name="Vilella A.J."/>
            <person name="Villasante A."/>
            <person name="Walenz B."/>
            <person name="Wang J."/>
            <person name="Wasserman M."/>
            <person name="Watts T."/>
            <person name="Wilson D."/>
            <person name="Wilson R.K."/>
            <person name="Wing R.A."/>
            <person name="Wolfner M.F."/>
            <person name="Wong A."/>
            <person name="Wong G.K."/>
            <person name="Wu C.I."/>
            <person name="Wu G."/>
            <person name="Yamamoto D."/>
            <person name="Yang H.P."/>
            <person name="Yang S.P."/>
            <person name="Yorke J.A."/>
            <person name="Yoshida K."/>
            <person name="Zdobnov E."/>
            <person name="Zhang P."/>
            <person name="Zhang Y."/>
            <person name="Zimin A.V."/>
            <person name="Baldwin J."/>
            <person name="Abdouelleil A."/>
            <person name="Abdulkadir J."/>
            <person name="Abebe A."/>
            <person name="Abera B."/>
            <person name="Abreu J."/>
            <person name="Acer S.C."/>
            <person name="Aftuck L."/>
            <person name="Alexander A."/>
            <person name="An P."/>
            <person name="Anderson E."/>
            <person name="Anderson S."/>
            <person name="Arachi H."/>
            <person name="Azer M."/>
            <person name="Bachantsang P."/>
            <person name="Barry A."/>
            <person name="Bayul T."/>
            <person name="Berlin A."/>
            <person name="Bessette D."/>
            <person name="Bloom T."/>
            <person name="Blye J."/>
            <person name="Boguslavskiy L."/>
            <person name="Bonnet C."/>
            <person name="Boukhgalter B."/>
            <person name="Bourzgui I."/>
            <person name="Brown A."/>
            <person name="Cahill P."/>
            <person name="Channer S."/>
            <person name="Cheshatsang Y."/>
            <person name="Chuda L."/>
            <person name="Citroen M."/>
            <person name="Collymore A."/>
            <person name="Cooke P."/>
            <person name="Costello M."/>
            <person name="D'Aco K."/>
            <person name="Daza R."/>
            <person name="De Haan G."/>
            <person name="DeGray S."/>
            <person name="DeMaso C."/>
            <person name="Dhargay N."/>
            <person name="Dooley K."/>
            <person name="Dooley E."/>
            <person name="Doricent M."/>
            <person name="Dorje P."/>
            <person name="Dorjee K."/>
            <person name="Dupes A."/>
            <person name="Elong R."/>
            <person name="Falk J."/>
            <person name="Farina A."/>
            <person name="Faro S."/>
            <person name="Ferguson D."/>
            <person name="Fisher S."/>
            <person name="Foley C.D."/>
            <person name="Franke A."/>
            <person name="Friedrich D."/>
            <person name="Gadbois L."/>
            <person name="Gearin G."/>
            <person name="Gearin C.R."/>
            <person name="Giannoukos G."/>
            <person name="Goode T."/>
            <person name="Graham J."/>
            <person name="Grandbois E."/>
            <person name="Grewal S."/>
            <person name="Gyaltsen K."/>
            <person name="Hafez N."/>
            <person name="Hagos B."/>
            <person name="Hall J."/>
            <person name="Henson C."/>
            <person name="Hollinger A."/>
            <person name="Honan T."/>
            <person name="Huard M.D."/>
            <person name="Hughes L."/>
            <person name="Hurhula B."/>
            <person name="Husby M.E."/>
            <person name="Kamat A."/>
            <person name="Kanga B."/>
            <person name="Kashin S."/>
            <person name="Khazanovich D."/>
            <person name="Kisner P."/>
            <person name="Lance K."/>
            <person name="Lara M."/>
            <person name="Lee W."/>
            <person name="Lennon N."/>
            <person name="Letendre F."/>
            <person name="LeVine R."/>
            <person name="Lipovsky A."/>
            <person name="Liu X."/>
            <person name="Liu J."/>
            <person name="Liu S."/>
            <person name="Lokyitsang T."/>
            <person name="Lokyitsang Y."/>
            <person name="Lubonja R."/>
            <person name="Lui A."/>
            <person name="MacDonald P."/>
            <person name="Magnisalis V."/>
            <person name="Maru K."/>
            <person name="Matthews C."/>
            <person name="McCusker W."/>
            <person name="McDonough S."/>
            <person name="Mehta T."/>
            <person name="Meldrim J."/>
            <person name="Meneus L."/>
            <person name="Mihai O."/>
            <person name="Mihalev A."/>
            <person name="Mihova T."/>
            <person name="Mittelman R."/>
            <person name="Mlenga V."/>
            <person name="Montmayeur A."/>
            <person name="Mulrain L."/>
            <person name="Navidi A."/>
            <person name="Naylor J."/>
            <person name="Negash T."/>
            <person name="Nguyen T."/>
            <person name="Nguyen N."/>
            <person name="Nicol R."/>
            <person name="Norbu C."/>
            <person name="Norbu N."/>
            <person name="Novod N."/>
            <person name="O'Neill B."/>
            <person name="Osman S."/>
            <person name="Markiewicz E."/>
            <person name="Oyono O.L."/>
            <person name="Patti C."/>
            <person name="Phunkhang P."/>
            <person name="Pierre F."/>
            <person name="Priest M."/>
            <person name="Raghuraman S."/>
            <person name="Rege F."/>
            <person name="Reyes R."/>
            <person name="Rise C."/>
            <person name="Rogov P."/>
            <person name="Ross K."/>
            <person name="Ryan E."/>
            <person name="Settipalli S."/>
            <person name="Shea T."/>
            <person name="Sherpa N."/>
            <person name="Shi L."/>
            <person name="Shih D."/>
            <person name="Sparrow T."/>
            <person name="Spaulding J."/>
            <person name="Stalker J."/>
            <person name="Stange-Thomann N."/>
            <person name="Stavropoulos S."/>
            <person name="Stone C."/>
            <person name="Strader C."/>
            <person name="Tesfaye S."/>
            <person name="Thomson T."/>
            <person name="Thoulutsang Y."/>
            <person name="Thoulutsang D."/>
            <person name="Topham K."/>
            <person name="Topping I."/>
            <person name="Tsamla T."/>
            <person name="Vassiliev H."/>
            <person name="Vo A."/>
            <person name="Wangchuk T."/>
            <person name="Wangdi T."/>
            <person name="Weiand M."/>
            <person name="Wilkinson J."/>
            <person name="Wilson A."/>
            <person name="Yadav S."/>
            <person name="Young G."/>
            <person name="Yu Q."/>
            <person name="Zembek L."/>
            <person name="Zhong D."/>
            <person name="Zimmer A."/>
            <person name="Zwirko Z."/>
            <person name="Jaffe D.B."/>
            <person name="Alvarez P."/>
            <person name="Brockman W."/>
            <person name="Butler J."/>
            <person name="Chin C."/>
            <person name="Gnerre S."/>
            <person name="Grabherr M."/>
            <person name="Kleber M."/>
            <person name="Mauceli E."/>
            <person name="MacCallum I."/>
        </authorList>
    </citation>
    <scope>NUCLEOTIDE SEQUENCE [LARGE SCALE GENOMIC DNA]</scope>
    <source>
        <strain evidence="3">Tucson 14024-0371.13</strain>
    </source>
</reference>
<organism evidence="2 3">
    <name type="scientific">Drosophila ananassae</name>
    <name type="common">Fruit fly</name>
    <dbReference type="NCBI Taxonomy" id="7217"/>
    <lineage>
        <taxon>Eukaryota</taxon>
        <taxon>Metazoa</taxon>
        <taxon>Ecdysozoa</taxon>
        <taxon>Arthropoda</taxon>
        <taxon>Hexapoda</taxon>
        <taxon>Insecta</taxon>
        <taxon>Pterygota</taxon>
        <taxon>Neoptera</taxon>
        <taxon>Endopterygota</taxon>
        <taxon>Diptera</taxon>
        <taxon>Brachycera</taxon>
        <taxon>Muscomorpha</taxon>
        <taxon>Ephydroidea</taxon>
        <taxon>Drosophilidae</taxon>
        <taxon>Drosophila</taxon>
        <taxon>Sophophora</taxon>
    </lineage>
</organism>
<dbReference type="EMBL" id="CH902618">
    <property type="protein sequence ID" value="EDV39174.1"/>
    <property type="molecule type" value="Genomic_DNA"/>
</dbReference>
<accession>B3MAU0</accession>
<feature type="region of interest" description="Disordered" evidence="1">
    <location>
        <begin position="610"/>
        <end position="631"/>
    </location>
</feature>
<dbReference type="PhylomeDB" id="B3MAU0"/>
<dbReference type="Proteomes" id="UP000007801">
    <property type="component" value="Unassembled WGS sequence"/>
</dbReference>
<dbReference type="OMA" id="DLDEHIY"/>
<evidence type="ECO:0000313" key="3">
    <source>
        <dbReference type="Proteomes" id="UP000007801"/>
    </source>
</evidence>
<feature type="compositionally biased region" description="Basic residues" evidence="1">
    <location>
        <begin position="554"/>
        <end position="576"/>
    </location>
</feature>
<protein>
    <submittedName>
        <fullName evidence="2">Uncharacterized protein</fullName>
    </submittedName>
</protein>
<dbReference type="InParanoid" id="B3MAU0"/>
<dbReference type="KEGG" id="dan:6507262"/>
<dbReference type="AlphaFoldDB" id="B3MAU0"/>
<evidence type="ECO:0000313" key="2">
    <source>
        <dbReference type="EMBL" id="EDV39174.1"/>
    </source>
</evidence>
<sequence length="910" mass="105749">MNVFNRTSPLLNRKCLQNKIQQLTPLLKKLEWGANMEGLFRASWSYYANDCRERQTNIRNTVQQHARLLASKGNPMTPQTLFKLPPGLNLDEYIFEEFMTCFRDSSRQNWRVEDSRQKSYYKRGKKKKTAFGPTPEQWFAWKKEIVNVKKQIMESSNPYEKEELMRRLSLLHKLIQRPPLVVIPFDPDTDHSEMKSKKNRKKARYKKRLTPLLQQFSKHTTISGNKLLQPNYSYGYRYPNYDDRSVSSFSADVLLLQQELLDEENRKLNAGNVVTNRKTRNYKQKPVNYSYFNRSSFFNSWKRRDNAKDQKGRVVQGDAVSKTSTTQQGSKYSFGSRLQQYKHKYSASGGVLHIHRPSKSKTRLGRDESRDVKEGSSFEQFAKLPKRPNEVTADPNFINQMPPEKKSKKLKRESNKVDEKPEEGHRPSAASLDDLQKANKKTEDKKIERSDVTWGTIGPIKIPERPNDQSHWGLEAKVSKKFSSYLDLKIPIRKTRSEGALGEPEREHSSFWSGTTDFEVPTVKPRRESKKKEAAPNPEIPESKEDEGEEKPTVKKSRSYISSARRKSTSTSRIRKAPAIKSYYSQLVSASHSSIQDSYISGANPKIPIRMTDDKNEKSPAQKTSDFGWGVFQEDRPTSSYNIPYAPKKYVPPIATLQRPRSKIQQQKVPENTEAAKNRESNISESSDGYDQYGDNTVSLTGTEFEMYKYSIDANATDNSLIINNEDNQRSLLPKPMNIEELIKEFMDNEGLEIWWDQSIKKIFRHNALDHSSFTSIRNSMKFLVPPESKEPPQLKVRKFKMKRVRKKCEQVEVPVKSCCSLCHILHKKTSALRPYMQKMVKQRQQLELRTHYTQMLLNYHRKNQEEAQRQKRVCTREVLTSCFQALRLCESILARKRLMKVQGHPSMPC</sequence>